<gene>
    <name evidence="2 4" type="ORF">BDZ99DRAFT_519602</name>
</gene>
<dbReference type="EMBL" id="MU003699">
    <property type="protein sequence ID" value="KAF2810926.1"/>
    <property type="molecule type" value="Genomic_DNA"/>
</dbReference>
<accession>A0A6A6YPV1</accession>
<sequence>MLLVWTGPRRHHVALGASCFAERAAVILLESWPSPLDLSPSQSLPSPICALPRPDLRPRHTNFISSWKKSDGRVGRPGYCSFARRPREADIARAAREPRSSPRSPQFLPNSSLAHFPRPVAITTIPRSSPLPRRITARRPRSAASLAASRGREDAHPLLPATSSLHGPLDAVRDCASDVPEPGVAAACR</sequence>
<evidence type="ECO:0000313" key="2">
    <source>
        <dbReference type="EMBL" id="KAF2810926.1"/>
    </source>
</evidence>
<reference evidence="2 4" key="1">
    <citation type="journal article" date="2020" name="Stud. Mycol.">
        <title>101 Dothideomycetes genomes: a test case for predicting lifestyles and emergence of pathogens.</title>
        <authorList>
            <person name="Haridas S."/>
            <person name="Albert R."/>
            <person name="Binder M."/>
            <person name="Bloem J."/>
            <person name="Labutti K."/>
            <person name="Salamov A."/>
            <person name="Andreopoulos B."/>
            <person name="Baker S."/>
            <person name="Barry K."/>
            <person name="Bills G."/>
            <person name="Bluhm B."/>
            <person name="Cannon C."/>
            <person name="Castanera R."/>
            <person name="Culley D."/>
            <person name="Daum C."/>
            <person name="Ezra D."/>
            <person name="Gonzalez J."/>
            <person name="Henrissat B."/>
            <person name="Kuo A."/>
            <person name="Liang C."/>
            <person name="Lipzen A."/>
            <person name="Lutzoni F."/>
            <person name="Magnuson J."/>
            <person name="Mondo S."/>
            <person name="Nolan M."/>
            <person name="Ohm R."/>
            <person name="Pangilinan J."/>
            <person name="Park H.-J."/>
            <person name="Ramirez L."/>
            <person name="Alfaro M."/>
            <person name="Sun H."/>
            <person name="Tritt A."/>
            <person name="Yoshinaga Y."/>
            <person name="Zwiers L.-H."/>
            <person name="Turgeon B."/>
            <person name="Goodwin S."/>
            <person name="Spatafora J."/>
            <person name="Crous P."/>
            <person name="Grigoriev I."/>
        </authorList>
    </citation>
    <scope>NUCLEOTIDE SEQUENCE</scope>
    <source>
        <strain evidence="2 4">CBS 304.34</strain>
    </source>
</reference>
<reference evidence="4" key="3">
    <citation type="submission" date="2025-04" db="UniProtKB">
        <authorList>
            <consortium name="RefSeq"/>
        </authorList>
    </citation>
    <scope>IDENTIFICATION</scope>
    <source>
        <strain evidence="4">CBS 304.34</strain>
    </source>
</reference>
<feature type="region of interest" description="Disordered" evidence="1">
    <location>
        <begin position="93"/>
        <end position="112"/>
    </location>
</feature>
<evidence type="ECO:0000256" key="1">
    <source>
        <dbReference type="SAM" id="MobiDB-lite"/>
    </source>
</evidence>
<evidence type="ECO:0000313" key="4">
    <source>
        <dbReference type="RefSeq" id="XP_033577890.1"/>
    </source>
</evidence>
<name>A0A6A6YPV1_9PEZI</name>
<dbReference type="Proteomes" id="UP000504636">
    <property type="component" value="Unplaced"/>
</dbReference>
<dbReference type="GeneID" id="54466323"/>
<keyword evidence="3" id="KW-1185">Reference proteome</keyword>
<organism evidence="2">
    <name type="scientific">Mytilinidion resinicola</name>
    <dbReference type="NCBI Taxonomy" id="574789"/>
    <lineage>
        <taxon>Eukaryota</taxon>
        <taxon>Fungi</taxon>
        <taxon>Dikarya</taxon>
        <taxon>Ascomycota</taxon>
        <taxon>Pezizomycotina</taxon>
        <taxon>Dothideomycetes</taxon>
        <taxon>Pleosporomycetidae</taxon>
        <taxon>Mytilinidiales</taxon>
        <taxon>Mytilinidiaceae</taxon>
        <taxon>Mytilinidion</taxon>
    </lineage>
</organism>
<protein>
    <submittedName>
        <fullName evidence="2 4">Uncharacterized protein</fullName>
    </submittedName>
</protein>
<proteinExistence type="predicted"/>
<evidence type="ECO:0000313" key="3">
    <source>
        <dbReference type="Proteomes" id="UP000504636"/>
    </source>
</evidence>
<dbReference type="RefSeq" id="XP_033577890.1">
    <property type="nucleotide sequence ID" value="XM_033725430.1"/>
</dbReference>
<dbReference type="AlphaFoldDB" id="A0A6A6YPV1"/>
<feature type="region of interest" description="Disordered" evidence="1">
    <location>
        <begin position="125"/>
        <end position="189"/>
    </location>
</feature>
<reference evidence="4" key="2">
    <citation type="submission" date="2020-04" db="EMBL/GenBank/DDBJ databases">
        <authorList>
            <consortium name="NCBI Genome Project"/>
        </authorList>
    </citation>
    <scope>NUCLEOTIDE SEQUENCE</scope>
    <source>
        <strain evidence="4">CBS 304.34</strain>
    </source>
</reference>